<name>A0A0F9MY98_9ZZZZ</name>
<gene>
    <name evidence="1" type="ORF">LCGC14_1097850</name>
</gene>
<comment type="caution">
    <text evidence="1">The sequence shown here is derived from an EMBL/GenBank/DDBJ whole genome shotgun (WGS) entry which is preliminary data.</text>
</comment>
<organism evidence="1">
    <name type="scientific">marine sediment metagenome</name>
    <dbReference type="NCBI Taxonomy" id="412755"/>
    <lineage>
        <taxon>unclassified sequences</taxon>
        <taxon>metagenomes</taxon>
        <taxon>ecological metagenomes</taxon>
    </lineage>
</organism>
<dbReference type="EMBL" id="LAZR01004926">
    <property type="protein sequence ID" value="KKN04402.1"/>
    <property type="molecule type" value="Genomic_DNA"/>
</dbReference>
<dbReference type="AlphaFoldDB" id="A0A0F9MY98"/>
<protein>
    <submittedName>
        <fullName evidence="1">Uncharacterized protein</fullName>
    </submittedName>
</protein>
<evidence type="ECO:0000313" key="1">
    <source>
        <dbReference type="EMBL" id="KKN04402.1"/>
    </source>
</evidence>
<accession>A0A0F9MY98</accession>
<proteinExistence type="predicted"/>
<sequence length="78" mass="9181">MIESKEKIFAECTWTDPDGVVGQTSPTQFENKEKAENVTKRFCKIHLRKHSKDLVRYEVYSLKTVRKILSSEQFRKTS</sequence>
<reference evidence="1" key="1">
    <citation type="journal article" date="2015" name="Nature">
        <title>Complex archaea that bridge the gap between prokaryotes and eukaryotes.</title>
        <authorList>
            <person name="Spang A."/>
            <person name="Saw J.H."/>
            <person name="Jorgensen S.L."/>
            <person name="Zaremba-Niedzwiedzka K."/>
            <person name="Martijn J."/>
            <person name="Lind A.E."/>
            <person name="van Eijk R."/>
            <person name="Schleper C."/>
            <person name="Guy L."/>
            <person name="Ettema T.J."/>
        </authorList>
    </citation>
    <scope>NUCLEOTIDE SEQUENCE</scope>
</reference>